<feature type="compositionally biased region" description="Low complexity" evidence="1">
    <location>
        <begin position="118"/>
        <end position="134"/>
    </location>
</feature>
<sequence>MGKAPAFQFYIRDWLADPLLKMVCHQTKGIWIDILCYLWESPDRGKLEGKDEQFIKMLSCTTQEWETFCADASVTKFADVTKSNGIVTVCNRRMYREEKYRKNTRIRVNRFRAKRKSNASSNAPVTPPSSSSSSKEIKKESFMTLAKEVLKYLNFAGKKNFTPTKANLEPIIARLKEGHTEEECKTVIEKKNRDPDFNDKYFRPSTLFGPSKFEGYLNEREKEKVW</sequence>
<dbReference type="Pfam" id="PF09524">
    <property type="entry name" value="Phg_2220_C"/>
    <property type="match status" value="1"/>
</dbReference>
<evidence type="ECO:0000256" key="1">
    <source>
        <dbReference type="SAM" id="MobiDB-lite"/>
    </source>
</evidence>
<feature type="region of interest" description="Disordered" evidence="1">
    <location>
        <begin position="111"/>
        <end position="137"/>
    </location>
</feature>
<dbReference type="EMBL" id="MT143289">
    <property type="protein sequence ID" value="QJA95147.1"/>
    <property type="molecule type" value="Genomic_DNA"/>
</dbReference>
<accession>A0A6M3LIK8</accession>
<evidence type="ECO:0000313" key="3">
    <source>
        <dbReference type="EMBL" id="QJA95147.1"/>
    </source>
</evidence>
<gene>
    <name evidence="3" type="ORF">MM415B05607_0009</name>
</gene>
<organism evidence="3">
    <name type="scientific">viral metagenome</name>
    <dbReference type="NCBI Taxonomy" id="1070528"/>
    <lineage>
        <taxon>unclassified sequences</taxon>
        <taxon>metagenomes</taxon>
        <taxon>organismal metagenomes</taxon>
    </lineage>
</organism>
<dbReference type="AlphaFoldDB" id="A0A6M3LIK8"/>
<dbReference type="InterPro" id="IPR011741">
    <property type="entry name" value="Phg_2220_C"/>
</dbReference>
<evidence type="ECO:0000259" key="2">
    <source>
        <dbReference type="Pfam" id="PF09524"/>
    </source>
</evidence>
<protein>
    <submittedName>
        <fullName evidence="3">Putative replication protein</fullName>
    </submittedName>
</protein>
<reference evidence="3" key="1">
    <citation type="submission" date="2020-03" db="EMBL/GenBank/DDBJ databases">
        <title>The deep terrestrial virosphere.</title>
        <authorList>
            <person name="Holmfeldt K."/>
            <person name="Nilsson E."/>
            <person name="Simone D."/>
            <person name="Lopez-Fernandez M."/>
            <person name="Wu X."/>
            <person name="de Brujin I."/>
            <person name="Lundin D."/>
            <person name="Andersson A."/>
            <person name="Bertilsson S."/>
            <person name="Dopson M."/>
        </authorList>
    </citation>
    <scope>NUCLEOTIDE SEQUENCE</scope>
    <source>
        <strain evidence="3">MM415B05607</strain>
    </source>
</reference>
<feature type="domain" description="Phage conserved hypothetical protein C-terminal" evidence="2">
    <location>
        <begin position="149"/>
        <end position="218"/>
    </location>
</feature>
<name>A0A6M3LIK8_9ZZZZ</name>
<proteinExistence type="predicted"/>